<evidence type="ECO:0000313" key="1">
    <source>
        <dbReference type="EMBL" id="CAG8606788.1"/>
    </source>
</evidence>
<accession>A0A9N9CKH0</accession>
<proteinExistence type="predicted"/>
<reference evidence="1" key="1">
    <citation type="submission" date="2021-06" db="EMBL/GenBank/DDBJ databases">
        <authorList>
            <person name="Kallberg Y."/>
            <person name="Tangrot J."/>
            <person name="Rosling A."/>
        </authorList>
    </citation>
    <scope>NUCLEOTIDE SEQUENCE</scope>
    <source>
        <strain evidence="1">MA453B</strain>
    </source>
</reference>
<protein>
    <submittedName>
        <fullName evidence="1">10962_t:CDS:1</fullName>
    </submittedName>
</protein>
<organism evidence="1 2">
    <name type="scientific">Dentiscutata erythropus</name>
    <dbReference type="NCBI Taxonomy" id="1348616"/>
    <lineage>
        <taxon>Eukaryota</taxon>
        <taxon>Fungi</taxon>
        <taxon>Fungi incertae sedis</taxon>
        <taxon>Mucoromycota</taxon>
        <taxon>Glomeromycotina</taxon>
        <taxon>Glomeromycetes</taxon>
        <taxon>Diversisporales</taxon>
        <taxon>Gigasporaceae</taxon>
        <taxon>Dentiscutata</taxon>
    </lineage>
</organism>
<dbReference type="Proteomes" id="UP000789405">
    <property type="component" value="Unassembled WGS sequence"/>
</dbReference>
<gene>
    <name evidence="1" type="ORF">DERYTH_LOCUS7928</name>
</gene>
<dbReference type="EMBL" id="CAJVPY010003972">
    <property type="protein sequence ID" value="CAG8606788.1"/>
    <property type="molecule type" value="Genomic_DNA"/>
</dbReference>
<sequence length="70" mass="8488">MDNKDYILKKCKNCKKRRRHKDSNAQKCNFCDNFIFSGNEIVDNWLIELNKANRYYNPAYQKNKFASNIY</sequence>
<dbReference type="AlphaFoldDB" id="A0A9N9CKH0"/>
<name>A0A9N9CKH0_9GLOM</name>
<keyword evidence="2" id="KW-1185">Reference proteome</keyword>
<evidence type="ECO:0000313" key="2">
    <source>
        <dbReference type="Proteomes" id="UP000789405"/>
    </source>
</evidence>
<comment type="caution">
    <text evidence="1">The sequence shown here is derived from an EMBL/GenBank/DDBJ whole genome shotgun (WGS) entry which is preliminary data.</text>
</comment>